<dbReference type="KEGG" id="kne:92179599"/>
<dbReference type="PANTHER" id="PTHR12661:SF5">
    <property type="entry name" value="SUPPRESSOR OF SWI4 1 HOMOLOG"/>
    <property type="match status" value="1"/>
</dbReference>
<dbReference type="RefSeq" id="XP_066804144.1">
    <property type="nucleotide sequence ID" value="XM_066945455.1"/>
</dbReference>
<feature type="compositionally biased region" description="Basic and acidic residues" evidence="1">
    <location>
        <begin position="401"/>
        <end position="410"/>
    </location>
</feature>
<evidence type="ECO:0000256" key="1">
    <source>
        <dbReference type="SAM" id="MobiDB-lite"/>
    </source>
</evidence>
<feature type="compositionally biased region" description="Acidic residues" evidence="1">
    <location>
        <begin position="447"/>
        <end position="461"/>
    </location>
</feature>
<dbReference type="GO" id="GO:0000027">
    <property type="term" value="P:ribosomal large subunit assembly"/>
    <property type="evidence" value="ECO:0007669"/>
    <property type="project" value="TreeGrafter"/>
</dbReference>
<reference evidence="3 4" key="1">
    <citation type="journal article" date="2024" name="bioRxiv">
        <title>Comparative genomics of Cryptococcus and Kwoniella reveals pathogenesis evolution and contrasting karyotype dynamics via intercentromeric recombination or chromosome fusion.</title>
        <authorList>
            <person name="Coelho M.A."/>
            <person name="David-Palma M."/>
            <person name="Shea T."/>
            <person name="Bowers K."/>
            <person name="McGinley-Smith S."/>
            <person name="Mohammad A.W."/>
            <person name="Gnirke A."/>
            <person name="Yurkov A.M."/>
            <person name="Nowrousian M."/>
            <person name="Sun S."/>
            <person name="Cuomo C.A."/>
            <person name="Heitman J."/>
        </authorList>
    </citation>
    <scope>NUCLEOTIDE SEQUENCE [LARGE SCALE GENOMIC DNA]</scope>
    <source>
        <strain evidence="3 4">CBS 13917</strain>
    </source>
</reference>
<dbReference type="SMART" id="SM00879">
    <property type="entry name" value="Brix"/>
    <property type="match status" value="1"/>
</dbReference>
<feature type="region of interest" description="Disordered" evidence="1">
    <location>
        <begin position="339"/>
        <end position="476"/>
    </location>
</feature>
<comment type="caution">
    <text evidence="3">The sequence shown here is derived from an EMBL/GenBank/DDBJ whole genome shotgun (WGS) entry which is preliminary data.</text>
</comment>
<keyword evidence="4" id="KW-1185">Reference proteome</keyword>
<dbReference type="GeneID" id="92179599"/>
<feature type="region of interest" description="Disordered" evidence="1">
    <location>
        <begin position="250"/>
        <end position="288"/>
    </location>
</feature>
<evidence type="ECO:0000313" key="3">
    <source>
        <dbReference type="EMBL" id="KAK8861519.1"/>
    </source>
</evidence>
<accession>A0AAW0YSG1</accession>
<dbReference type="GO" id="GO:0019843">
    <property type="term" value="F:rRNA binding"/>
    <property type="evidence" value="ECO:0007669"/>
    <property type="project" value="InterPro"/>
</dbReference>
<sequence>MARARRKNRTHLKGPAKGETEENVPKSFVIKSGVVTKSIAQLVRDTRKLMEPNTATRLRERPNARLRDYLTIAPTLHVTHLMAFTLTDAANVHLRVARLPQGPTLTFRVQRYSLMKDLVQSSLRNVGKSPGGEYRNPPLLVLSNFQQPNDGPALPQLRLMSTMFQGLFPPIQVEKSALPTFRRVLLLSYSHTTGCISFRHYTITVRPHGVSRRVRKLITATGTVKTSRRAPDLSNTEDIADYLLRRAGSESTAGYESQSETEASEAESDTNAVELPEDYVGRGNKKGERKAVRLVETGPRMELKLVKVVEGLVGSKRGEGETVFHEFVHKSKFEANRLQQAHDERRKAKEARRAEQAANVARKKKAAKGKGKADDGDEDDESDQEPDVEGLSDIDPEEELEAMRNRKVQIEEGDEDFAYEDGVADDEDDDDEDEDEWDADVGAGDVSSEEEEEEVDESSEDEAVRPPPKKRAGNRK</sequence>
<name>A0AAW0YSG1_9TREE</name>
<feature type="compositionally biased region" description="Acidic residues" evidence="1">
    <location>
        <begin position="375"/>
        <end position="400"/>
    </location>
</feature>
<dbReference type="Pfam" id="PF04427">
    <property type="entry name" value="Brix"/>
    <property type="match status" value="1"/>
</dbReference>
<dbReference type="InterPro" id="IPR045112">
    <property type="entry name" value="PPAN-like"/>
</dbReference>
<dbReference type="Proteomes" id="UP001388673">
    <property type="component" value="Unassembled WGS sequence"/>
</dbReference>
<proteinExistence type="predicted"/>
<evidence type="ECO:0000313" key="4">
    <source>
        <dbReference type="Proteomes" id="UP001388673"/>
    </source>
</evidence>
<organism evidence="3 4">
    <name type="scientific">Kwoniella newhampshirensis</name>
    <dbReference type="NCBI Taxonomy" id="1651941"/>
    <lineage>
        <taxon>Eukaryota</taxon>
        <taxon>Fungi</taxon>
        <taxon>Dikarya</taxon>
        <taxon>Basidiomycota</taxon>
        <taxon>Agaricomycotina</taxon>
        <taxon>Tremellomycetes</taxon>
        <taxon>Tremellales</taxon>
        <taxon>Cryptococcaceae</taxon>
        <taxon>Kwoniella</taxon>
    </lineage>
</organism>
<protein>
    <recommendedName>
        <fullName evidence="2">Brix domain-containing protein</fullName>
    </recommendedName>
</protein>
<gene>
    <name evidence="3" type="ORF">IAR55_002340</name>
</gene>
<dbReference type="PROSITE" id="PS50833">
    <property type="entry name" value="BRIX"/>
    <property type="match status" value="1"/>
</dbReference>
<dbReference type="AlphaFoldDB" id="A0AAW0YSG1"/>
<feature type="domain" description="Brix" evidence="2">
    <location>
        <begin position="25"/>
        <end position="314"/>
    </location>
</feature>
<dbReference type="InterPro" id="IPR007109">
    <property type="entry name" value="Brix"/>
</dbReference>
<feature type="region of interest" description="Disordered" evidence="1">
    <location>
        <begin position="1"/>
        <end position="23"/>
    </location>
</feature>
<feature type="compositionally biased region" description="Basic residues" evidence="1">
    <location>
        <begin position="361"/>
        <end position="370"/>
    </location>
</feature>
<feature type="compositionally biased region" description="Acidic residues" evidence="1">
    <location>
        <begin position="411"/>
        <end position="439"/>
    </location>
</feature>
<dbReference type="GO" id="GO:0030687">
    <property type="term" value="C:preribosome, large subunit precursor"/>
    <property type="evidence" value="ECO:0007669"/>
    <property type="project" value="TreeGrafter"/>
</dbReference>
<feature type="compositionally biased region" description="Basic and acidic residues" evidence="1">
    <location>
        <begin position="339"/>
        <end position="355"/>
    </location>
</feature>
<dbReference type="EMBL" id="JBCAWK010000004">
    <property type="protein sequence ID" value="KAK8861519.1"/>
    <property type="molecule type" value="Genomic_DNA"/>
</dbReference>
<evidence type="ECO:0000259" key="2">
    <source>
        <dbReference type="PROSITE" id="PS50833"/>
    </source>
</evidence>
<feature type="compositionally biased region" description="Basic residues" evidence="1">
    <location>
        <begin position="1"/>
        <end position="14"/>
    </location>
</feature>
<feature type="compositionally biased region" description="Basic residues" evidence="1">
    <location>
        <begin position="467"/>
        <end position="476"/>
    </location>
</feature>
<dbReference type="PANTHER" id="PTHR12661">
    <property type="entry name" value="PETER PAN-RELATED"/>
    <property type="match status" value="1"/>
</dbReference>
<dbReference type="GO" id="GO:0006364">
    <property type="term" value="P:rRNA processing"/>
    <property type="evidence" value="ECO:0007669"/>
    <property type="project" value="InterPro"/>
</dbReference>